<feature type="transmembrane region" description="Helical" evidence="1">
    <location>
        <begin position="20"/>
        <end position="45"/>
    </location>
</feature>
<dbReference type="KEGG" id="vti:CEQ48_18380"/>
<organism evidence="2 3">
    <name type="scientific">Vibrio tarriae</name>
    <dbReference type="NCBI Taxonomy" id="2014742"/>
    <lineage>
        <taxon>Bacteria</taxon>
        <taxon>Pseudomonadati</taxon>
        <taxon>Pseudomonadota</taxon>
        <taxon>Gammaproteobacteria</taxon>
        <taxon>Vibrionales</taxon>
        <taxon>Vibrionaceae</taxon>
        <taxon>Vibrio</taxon>
    </lineage>
</organism>
<evidence type="ECO:0000313" key="2">
    <source>
        <dbReference type="EMBL" id="ASK56605.1"/>
    </source>
</evidence>
<accession>A0AAU8WXD5</accession>
<name>A0AAU8WXD5_9VIBR</name>
<dbReference type="EMBL" id="CP022353">
    <property type="protein sequence ID" value="ASK56605.1"/>
    <property type="molecule type" value="Genomic_DNA"/>
</dbReference>
<gene>
    <name evidence="2" type="ORF">CEQ48_18380</name>
</gene>
<evidence type="ECO:0000313" key="3">
    <source>
        <dbReference type="Proteomes" id="UP000198371"/>
    </source>
</evidence>
<keyword evidence="1" id="KW-1133">Transmembrane helix</keyword>
<keyword evidence="1" id="KW-0812">Transmembrane</keyword>
<keyword evidence="3" id="KW-1185">Reference proteome</keyword>
<proteinExistence type="predicted"/>
<evidence type="ECO:0000256" key="1">
    <source>
        <dbReference type="SAM" id="Phobius"/>
    </source>
</evidence>
<dbReference type="RefSeq" id="WP_089072199.1">
    <property type="nucleotide sequence ID" value="NZ_CP022353.1"/>
</dbReference>
<protein>
    <recommendedName>
        <fullName evidence="4">Pilus assembly protein</fullName>
    </recommendedName>
</protein>
<keyword evidence="1" id="KW-0472">Membrane</keyword>
<dbReference type="Proteomes" id="UP000198371">
    <property type="component" value="Chromosome 1"/>
</dbReference>
<dbReference type="AlphaFoldDB" id="A0AAU8WXD5"/>
<reference evidence="2 3" key="2">
    <citation type="submission" date="2017-06" db="EMBL/GenBank/DDBJ databases">
        <title>Complete genome sequence of Vibrio sp. 2521-89, a close relative of Vibrio cholerae isolated from lake water in New Mexico, USA.</title>
        <authorList>
            <person name="Liang K."/>
            <person name="Orata F.D."/>
            <person name="Winkjer N.S."/>
            <person name="Tarr C.L."/>
            <person name="Boucher Y."/>
        </authorList>
    </citation>
    <scope>NUCLEOTIDE SEQUENCE [LARGE SCALE GENOMIC DNA]</scope>
    <source>
        <strain evidence="2 3">2521-89</strain>
    </source>
</reference>
<reference evidence="3" key="1">
    <citation type="journal article" date="2017" name="Genome Announc.">
        <title>Complete Genome Sequence of Vibrio sp. Strain 2521-89, a Close Relative of Vibrio cholerae Isolated from Lake Water in New Mexico, USA.</title>
        <authorList>
            <person name="Liang K."/>
            <person name="Orata F.D."/>
            <person name="Winkjer N.S."/>
            <person name="Rowe L.A."/>
            <person name="Tarr C.L."/>
            <person name="Boucher Y."/>
        </authorList>
    </citation>
    <scope>NUCLEOTIDE SEQUENCE [LARGE SCALE GENOMIC DNA]</scope>
    <source>
        <strain evidence="3">2521-89</strain>
    </source>
</reference>
<evidence type="ECO:0008006" key="4">
    <source>
        <dbReference type="Google" id="ProtNLM"/>
    </source>
</evidence>
<sequence length="169" mass="19299">MRSYRLVTARSSRHQQRGSVSIEVALIVPMLLAMIIASSEILTIFRVEQRLVNLNYNVLEMVGNQRTLTRDNNIAQLPYFRDFAEQQLTQLVQGHVGLSIGLHNAATQETQILLRDNRCPLTQSWPKLEVGSVAQVSLCFEPNSQVADNAIWKLWPKKRFSSSMFRETN</sequence>